<comment type="subcellular location">
    <subcellularLocation>
        <location evidence="10">Mitochondrion inner membrane</location>
        <topology evidence="10">Multi-pass membrane protein</topology>
    </subcellularLocation>
</comment>
<protein>
    <recommendedName>
        <fullName evidence="10">Sensitive to high expression protein 9, mitochondrial</fullName>
    </recommendedName>
</protein>
<dbReference type="Pfam" id="PF05546">
    <property type="entry name" value="She9_MDM33"/>
    <property type="match status" value="1"/>
</dbReference>
<keyword evidence="13" id="KW-1185">Reference proteome</keyword>
<evidence type="ECO:0000256" key="5">
    <source>
        <dbReference type="ARBA" id="ARBA00022989"/>
    </source>
</evidence>
<accession>A0A6A6QP84</accession>
<evidence type="ECO:0000256" key="4">
    <source>
        <dbReference type="ARBA" id="ARBA00022946"/>
    </source>
</evidence>
<evidence type="ECO:0000256" key="7">
    <source>
        <dbReference type="ARBA" id="ARBA00023128"/>
    </source>
</evidence>
<keyword evidence="4 10" id="KW-0809">Transit peptide</keyword>
<evidence type="ECO:0000256" key="1">
    <source>
        <dbReference type="ARBA" id="ARBA00007472"/>
    </source>
</evidence>
<dbReference type="Proteomes" id="UP000799750">
    <property type="component" value="Unassembled WGS sequence"/>
</dbReference>
<evidence type="ECO:0000313" key="12">
    <source>
        <dbReference type="EMBL" id="KAF2494328.1"/>
    </source>
</evidence>
<evidence type="ECO:0000256" key="10">
    <source>
        <dbReference type="RuleBase" id="RU364128"/>
    </source>
</evidence>
<keyword evidence="6" id="KW-0175">Coiled coil</keyword>
<comment type="similarity">
    <text evidence="1 10">Belongs to the SHE9 family.</text>
</comment>
<feature type="region of interest" description="Disordered" evidence="11">
    <location>
        <begin position="52"/>
        <end position="121"/>
    </location>
</feature>
<proteinExistence type="inferred from homology"/>
<gene>
    <name evidence="12" type="ORF">BU16DRAFT_540806</name>
</gene>
<dbReference type="EMBL" id="MU004191">
    <property type="protein sequence ID" value="KAF2494328.1"/>
    <property type="molecule type" value="Genomic_DNA"/>
</dbReference>
<feature type="compositionally biased region" description="Low complexity" evidence="11">
    <location>
        <begin position="93"/>
        <end position="103"/>
    </location>
</feature>
<keyword evidence="3 10" id="KW-0999">Mitochondrion inner membrane</keyword>
<evidence type="ECO:0000256" key="9">
    <source>
        <dbReference type="ARBA" id="ARBA00024807"/>
    </source>
</evidence>
<feature type="compositionally biased region" description="Polar residues" evidence="11">
    <location>
        <begin position="52"/>
        <end position="78"/>
    </location>
</feature>
<dbReference type="GO" id="GO:0007007">
    <property type="term" value="P:inner mitochondrial membrane organization"/>
    <property type="evidence" value="ECO:0007669"/>
    <property type="project" value="TreeGrafter"/>
</dbReference>
<keyword evidence="8 10" id="KW-0472">Membrane</keyword>
<dbReference type="PANTHER" id="PTHR31961:SF3">
    <property type="entry name" value="SENSITIVE TO HIGH EXPRESSION PROTEIN 9, MITOCHONDRIAL"/>
    <property type="match status" value="1"/>
</dbReference>
<feature type="compositionally biased region" description="Pro residues" evidence="11">
    <location>
        <begin position="104"/>
        <end position="116"/>
    </location>
</feature>
<evidence type="ECO:0000256" key="11">
    <source>
        <dbReference type="SAM" id="MobiDB-lite"/>
    </source>
</evidence>
<organism evidence="12 13">
    <name type="scientific">Lophium mytilinum</name>
    <dbReference type="NCBI Taxonomy" id="390894"/>
    <lineage>
        <taxon>Eukaryota</taxon>
        <taxon>Fungi</taxon>
        <taxon>Dikarya</taxon>
        <taxon>Ascomycota</taxon>
        <taxon>Pezizomycotina</taxon>
        <taxon>Dothideomycetes</taxon>
        <taxon>Pleosporomycetidae</taxon>
        <taxon>Mytilinidiales</taxon>
        <taxon>Mytilinidiaceae</taxon>
        <taxon>Lophium</taxon>
    </lineage>
</organism>
<dbReference type="InterPro" id="IPR008839">
    <property type="entry name" value="MDM33_fungi"/>
</dbReference>
<feature type="transmembrane region" description="Helical" evidence="10">
    <location>
        <begin position="486"/>
        <end position="508"/>
    </location>
</feature>
<comment type="subunit">
    <text evidence="10">Homooligomer.</text>
</comment>
<dbReference type="AlphaFoldDB" id="A0A6A6QP84"/>
<dbReference type="GO" id="GO:0005743">
    <property type="term" value="C:mitochondrial inner membrane"/>
    <property type="evidence" value="ECO:0007669"/>
    <property type="project" value="UniProtKB-SubCell"/>
</dbReference>
<feature type="transmembrane region" description="Helical" evidence="10">
    <location>
        <begin position="293"/>
        <end position="313"/>
    </location>
</feature>
<evidence type="ECO:0000256" key="8">
    <source>
        <dbReference type="ARBA" id="ARBA00023136"/>
    </source>
</evidence>
<dbReference type="PANTHER" id="PTHR31961">
    <property type="entry name" value="SENSITIVE TO HIGH EXPRESSION PROTEIN 9, MITOCHONDRIAL"/>
    <property type="match status" value="1"/>
</dbReference>
<evidence type="ECO:0000256" key="6">
    <source>
        <dbReference type="ARBA" id="ARBA00023054"/>
    </source>
</evidence>
<keyword evidence="2 10" id="KW-0812">Transmembrane</keyword>
<dbReference type="OrthoDB" id="5595506at2759"/>
<evidence type="ECO:0000256" key="3">
    <source>
        <dbReference type="ARBA" id="ARBA00022792"/>
    </source>
</evidence>
<sequence length="511" mass="56634">MRPMLQHASRSLFDLAGALARPAPSRIALLVNAASSPASVCLRCQFRVSARQQKSKSQLAFNGSPSLTTRRLLSTSPRHLQEPPKPLNTPSQELSPRPESTTPPLSPPPPPPPIPPKSEDTIARVSDKDLPSHRDRQRWNLSKRFSELMDDLLPKLAVVTQKVNNYTGTDYSGIEALRREIREQEELVRSRRLLVEDAKQAMDAALAQQSASQKEIVRLLERKNSWLDSELERYMSLIRSEHANDQAVSAAKDSVLAAEVSLEEARSHLEKRERAQYHEEQIWSDTIRRNSTWVTFGLMGVNIFLLLASLVVIDPWRRRRLVREIRRTLDEQKPVLAPIVAPAALAAPTSLTPAVPVQSFEDAIDSVVEPAGVTLESLGDADTSTQDTPASTTPTVEAITPPQAFVAAADDPTSRETPEIQAVEVVQTPAQDPVSTPQPDSGETPAMALTQPHAWQQRFTDLIQHYREYFLDLLSERPILLRKVDMTAATLEGAAVGALLMSLLLALVRPR</sequence>
<keyword evidence="5 10" id="KW-1133">Transmembrane helix</keyword>
<comment type="function">
    <text evidence="9">Required for the maintenance of the structure of the mitochondrial inner membrane. Involved in mitochondrial morphology. Causes growth arrest when highly overexpressed.</text>
</comment>
<name>A0A6A6QP84_9PEZI</name>
<reference evidence="12" key="1">
    <citation type="journal article" date="2020" name="Stud. Mycol.">
        <title>101 Dothideomycetes genomes: a test case for predicting lifestyles and emergence of pathogens.</title>
        <authorList>
            <person name="Haridas S."/>
            <person name="Albert R."/>
            <person name="Binder M."/>
            <person name="Bloem J."/>
            <person name="Labutti K."/>
            <person name="Salamov A."/>
            <person name="Andreopoulos B."/>
            <person name="Baker S."/>
            <person name="Barry K."/>
            <person name="Bills G."/>
            <person name="Bluhm B."/>
            <person name="Cannon C."/>
            <person name="Castanera R."/>
            <person name="Culley D."/>
            <person name="Daum C."/>
            <person name="Ezra D."/>
            <person name="Gonzalez J."/>
            <person name="Henrissat B."/>
            <person name="Kuo A."/>
            <person name="Liang C."/>
            <person name="Lipzen A."/>
            <person name="Lutzoni F."/>
            <person name="Magnuson J."/>
            <person name="Mondo S."/>
            <person name="Nolan M."/>
            <person name="Ohm R."/>
            <person name="Pangilinan J."/>
            <person name="Park H.-J."/>
            <person name="Ramirez L."/>
            <person name="Alfaro M."/>
            <person name="Sun H."/>
            <person name="Tritt A."/>
            <person name="Yoshinaga Y."/>
            <person name="Zwiers L.-H."/>
            <person name="Turgeon B."/>
            <person name="Goodwin S."/>
            <person name="Spatafora J."/>
            <person name="Crous P."/>
            <person name="Grigoriev I."/>
        </authorList>
    </citation>
    <scope>NUCLEOTIDE SEQUENCE</scope>
    <source>
        <strain evidence="12">CBS 269.34</strain>
    </source>
</reference>
<evidence type="ECO:0000256" key="2">
    <source>
        <dbReference type="ARBA" id="ARBA00022692"/>
    </source>
</evidence>
<evidence type="ECO:0000313" key="13">
    <source>
        <dbReference type="Proteomes" id="UP000799750"/>
    </source>
</evidence>
<keyword evidence="7 10" id="KW-0496">Mitochondrion</keyword>